<feature type="signal peptide" evidence="7">
    <location>
        <begin position="1"/>
        <end position="18"/>
    </location>
</feature>
<evidence type="ECO:0008006" key="10">
    <source>
        <dbReference type="Google" id="ProtNLM"/>
    </source>
</evidence>
<accession>A0A0G4H6K0</accession>
<dbReference type="PANTHER" id="PTHR30249:SF0">
    <property type="entry name" value="PLASTIDAL GLYCOLATE_GLYCERATE TRANSLOCATOR 1, CHLOROPLASTIC"/>
    <property type="match status" value="1"/>
</dbReference>
<organism evidence="8 9">
    <name type="scientific">Vitrella brassicaformis (strain CCMP3155)</name>
    <dbReference type="NCBI Taxonomy" id="1169540"/>
    <lineage>
        <taxon>Eukaryota</taxon>
        <taxon>Sar</taxon>
        <taxon>Alveolata</taxon>
        <taxon>Colpodellida</taxon>
        <taxon>Vitrellaceae</taxon>
        <taxon>Vitrella</taxon>
    </lineage>
</organism>
<keyword evidence="2 6" id="KW-0812">Transmembrane</keyword>
<evidence type="ECO:0000256" key="4">
    <source>
        <dbReference type="ARBA" id="ARBA00023136"/>
    </source>
</evidence>
<evidence type="ECO:0000256" key="7">
    <source>
        <dbReference type="SAM" id="SignalP"/>
    </source>
</evidence>
<keyword evidence="9" id="KW-1185">Reference proteome</keyword>
<dbReference type="PhylomeDB" id="A0A0G4H6K0"/>
<dbReference type="OrthoDB" id="2502820at2759"/>
<feature type="transmembrane region" description="Helical" evidence="6">
    <location>
        <begin position="460"/>
        <end position="480"/>
    </location>
</feature>
<evidence type="ECO:0000313" key="8">
    <source>
        <dbReference type="EMBL" id="CEM39472.1"/>
    </source>
</evidence>
<feature type="transmembrane region" description="Helical" evidence="6">
    <location>
        <begin position="405"/>
        <end position="427"/>
    </location>
</feature>
<feature type="transmembrane region" description="Helical" evidence="6">
    <location>
        <begin position="273"/>
        <end position="294"/>
    </location>
</feature>
<evidence type="ECO:0000256" key="5">
    <source>
        <dbReference type="SAM" id="MobiDB-lite"/>
    </source>
</evidence>
<feature type="transmembrane region" description="Helical" evidence="6">
    <location>
        <begin position="331"/>
        <end position="351"/>
    </location>
</feature>
<feature type="chain" id="PRO_5005191483" description="LrgB-like protein" evidence="7">
    <location>
        <begin position="19"/>
        <end position="547"/>
    </location>
</feature>
<evidence type="ECO:0000256" key="3">
    <source>
        <dbReference type="ARBA" id="ARBA00022989"/>
    </source>
</evidence>
<feature type="compositionally biased region" description="Low complexity" evidence="5">
    <location>
        <begin position="239"/>
        <end position="264"/>
    </location>
</feature>
<feature type="region of interest" description="Disordered" evidence="5">
    <location>
        <begin position="239"/>
        <end position="266"/>
    </location>
</feature>
<evidence type="ECO:0000256" key="2">
    <source>
        <dbReference type="ARBA" id="ARBA00022692"/>
    </source>
</evidence>
<feature type="transmembrane region" description="Helical" evidence="6">
    <location>
        <begin position="107"/>
        <end position="130"/>
    </location>
</feature>
<dbReference type="InParanoid" id="A0A0G4H6K0"/>
<dbReference type="EMBL" id="CDMY01001040">
    <property type="protein sequence ID" value="CEM39472.1"/>
    <property type="molecule type" value="Genomic_DNA"/>
</dbReference>
<reference evidence="8 9" key="1">
    <citation type="submission" date="2014-11" db="EMBL/GenBank/DDBJ databases">
        <authorList>
            <person name="Zhu J."/>
            <person name="Qi W."/>
            <person name="Song R."/>
        </authorList>
    </citation>
    <scope>NUCLEOTIDE SEQUENCE [LARGE SCALE GENOMIC DNA]</scope>
</reference>
<dbReference type="PANTHER" id="PTHR30249">
    <property type="entry name" value="PUTATIVE SEROTONIN TRANSPORTER"/>
    <property type="match status" value="1"/>
</dbReference>
<dbReference type="Proteomes" id="UP000041254">
    <property type="component" value="Unassembled WGS sequence"/>
</dbReference>
<feature type="transmembrane region" description="Helical" evidence="6">
    <location>
        <begin position="137"/>
        <end position="158"/>
    </location>
</feature>
<evidence type="ECO:0000313" key="9">
    <source>
        <dbReference type="Proteomes" id="UP000041254"/>
    </source>
</evidence>
<dbReference type="OMA" id="MGKPSPF"/>
<keyword evidence="7" id="KW-0732">Signal</keyword>
<dbReference type="InterPro" id="IPR007300">
    <property type="entry name" value="CidB/LrgB"/>
</dbReference>
<dbReference type="AlphaFoldDB" id="A0A0G4H6K0"/>
<dbReference type="GO" id="GO:0016020">
    <property type="term" value="C:membrane"/>
    <property type="evidence" value="ECO:0007669"/>
    <property type="project" value="UniProtKB-SubCell"/>
</dbReference>
<evidence type="ECO:0000256" key="1">
    <source>
        <dbReference type="ARBA" id="ARBA00004141"/>
    </source>
</evidence>
<gene>
    <name evidence="8" type="ORF">Vbra_10696</name>
</gene>
<feature type="transmembrane region" description="Helical" evidence="6">
    <location>
        <begin position="371"/>
        <end position="393"/>
    </location>
</feature>
<feature type="transmembrane region" description="Helical" evidence="6">
    <location>
        <begin position="206"/>
        <end position="227"/>
    </location>
</feature>
<sequence>MKLLVVFLPLAATQCLSASVDSSLRRSTPPLPPQHRHAASEPLAAFQPLATGHLLSRKLPHYGSRSIHPIEEAPLRTPLWNNAKGEVIPRSAPTSPEAVRRRRERSIWAGLASAKALVSVSVFIALDIAFRQLLASLNITFPSALIGMGLVFASLLVLERVNPSKAADVAAFLDLGASEIKKWLPVFFAPNLVVLPLNLPPQLGRIVGLVVAGLLFSLTSTAGLVAATTKVAERLSSSASSSSTSSSQSTRQRSPPSSSSSVSSRPPKYYGPFGEGVAGTVAILSAVSFGLSVISARQGWGGQAVWVYLLSMTLSGYVFGTSCPPSLTRWLHPVVICSLSTILGAVLLGSATQRSWQEILAPYILANGHVGPGNALLFLLGPAVLTFGCQMYAYRRQMRRNLTEVIVGCLGAALLGLFGTAIGARLIGLASDLRLATLPRSITAPLAIEVANMLGADGRLAVALVVLTGILGANFGALLLTSLGITNPTARGLAMGSAAHGLGTAAIVNEGEAFTFSAIAMALTATWTTVLVSIKALRDGLVKVALG</sequence>
<dbReference type="VEuPathDB" id="CryptoDB:Vbra_10696"/>
<protein>
    <recommendedName>
        <fullName evidence="10">LrgB-like protein</fullName>
    </recommendedName>
</protein>
<proteinExistence type="predicted"/>
<evidence type="ECO:0000256" key="6">
    <source>
        <dbReference type="SAM" id="Phobius"/>
    </source>
</evidence>
<keyword evidence="3 6" id="KW-1133">Transmembrane helix</keyword>
<comment type="subcellular location">
    <subcellularLocation>
        <location evidence="1">Membrane</location>
        <topology evidence="1">Multi-pass membrane protein</topology>
    </subcellularLocation>
</comment>
<name>A0A0G4H6K0_VITBC</name>
<dbReference type="Pfam" id="PF04172">
    <property type="entry name" value="LrgB"/>
    <property type="match status" value="1"/>
</dbReference>
<feature type="transmembrane region" description="Helical" evidence="6">
    <location>
        <begin position="300"/>
        <end position="319"/>
    </location>
</feature>
<keyword evidence="4 6" id="KW-0472">Membrane</keyword>